<evidence type="ECO:0000313" key="1">
    <source>
        <dbReference type="RefSeq" id="XP_028149647.1"/>
    </source>
</evidence>
<organism evidence="1">
    <name type="scientific">Diabrotica virgifera virgifera</name>
    <name type="common">western corn rootworm</name>
    <dbReference type="NCBI Taxonomy" id="50390"/>
    <lineage>
        <taxon>Eukaryota</taxon>
        <taxon>Metazoa</taxon>
        <taxon>Ecdysozoa</taxon>
        <taxon>Arthropoda</taxon>
        <taxon>Hexapoda</taxon>
        <taxon>Insecta</taxon>
        <taxon>Pterygota</taxon>
        <taxon>Neoptera</taxon>
        <taxon>Endopterygota</taxon>
        <taxon>Coleoptera</taxon>
        <taxon>Polyphaga</taxon>
        <taxon>Cucujiformia</taxon>
        <taxon>Chrysomeloidea</taxon>
        <taxon>Chrysomelidae</taxon>
        <taxon>Galerucinae</taxon>
        <taxon>Diabroticina</taxon>
        <taxon>Diabroticites</taxon>
        <taxon>Diabrotica</taxon>
    </lineage>
</organism>
<gene>
    <name evidence="1" type="primary">LOC114343031</name>
</gene>
<name>A0A6P7GUF5_DIAVI</name>
<proteinExistence type="predicted"/>
<dbReference type="PANTHER" id="PTHR33053">
    <property type="entry name" value="PROTEIN, PUTATIVE-RELATED"/>
    <property type="match status" value="1"/>
</dbReference>
<dbReference type="InParanoid" id="A0A6P7GUF5"/>
<sequence>MHCLLLGVMKRMLWHKKYGWIFEKPPFKLQAAKVHEINLKLAEFKRFIPYEFSRKTRSIVDCKRYKATEFRLLLLYTGIIAFKEILPKKFYNNFLCLSLGTIILCSAEFSKDESFVDYANDLFTHFIKNSIKLYNPDFVSFNVHNMLHIADCVKLYGMLDNFSAFPFENYMPQLTKKVRKAALPLEQVVKRIFEQRENPFVKRIPPNQQNLTYSMEHSSGPLPLQCRSPQYKVLKHYKFYLNTSKISDRFVELDNNVIMEVKNMATYENTIVLIGFYYKKIAPLFKVPIDSLHLGISFIEKVNVNLNIYSVSGIRKKIMVLPFKNRFVCFPILHHQ</sequence>
<protein>
    <submittedName>
        <fullName evidence="1">Uncharacterized protein LOC114343031</fullName>
    </submittedName>
</protein>
<reference evidence="1" key="1">
    <citation type="submission" date="2025-08" db="UniProtKB">
        <authorList>
            <consortium name="RefSeq"/>
        </authorList>
    </citation>
    <scope>IDENTIFICATION</scope>
    <source>
        <tissue evidence="1">Whole insect</tissue>
    </source>
</reference>
<accession>A0A6P7GUF5</accession>
<dbReference type="PANTHER" id="PTHR33053:SF24">
    <property type="entry name" value="TRANSPOSASE DOMAIN-CONTAINING PROTEIN"/>
    <property type="match status" value="1"/>
</dbReference>
<dbReference type="AlphaFoldDB" id="A0A6P7GUF5"/>
<dbReference type="RefSeq" id="XP_028149647.1">
    <property type="nucleotide sequence ID" value="XM_028293846.1"/>
</dbReference>